<evidence type="ECO:0000259" key="10">
    <source>
        <dbReference type="Pfam" id="PF17800"/>
    </source>
</evidence>
<organism evidence="11 12">
    <name type="scientific">Zingiber officinale</name>
    <name type="common">Ginger</name>
    <name type="synonym">Amomum zingiber</name>
    <dbReference type="NCBI Taxonomy" id="94328"/>
    <lineage>
        <taxon>Eukaryota</taxon>
        <taxon>Viridiplantae</taxon>
        <taxon>Streptophyta</taxon>
        <taxon>Embryophyta</taxon>
        <taxon>Tracheophyta</taxon>
        <taxon>Spermatophyta</taxon>
        <taxon>Magnoliopsida</taxon>
        <taxon>Liliopsida</taxon>
        <taxon>Zingiberales</taxon>
        <taxon>Zingiberaceae</taxon>
        <taxon>Zingiber</taxon>
    </lineage>
</organism>
<evidence type="ECO:0000256" key="7">
    <source>
        <dbReference type="ARBA" id="ARBA00023163"/>
    </source>
</evidence>
<evidence type="ECO:0000313" key="12">
    <source>
        <dbReference type="Proteomes" id="UP000734854"/>
    </source>
</evidence>
<keyword evidence="4" id="KW-0378">Hydrolase</keyword>
<dbReference type="GO" id="GO:0006325">
    <property type="term" value="P:chromatin organization"/>
    <property type="evidence" value="ECO:0007669"/>
    <property type="project" value="UniProtKB-KW"/>
</dbReference>
<evidence type="ECO:0000256" key="1">
    <source>
        <dbReference type="ARBA" id="ARBA00004604"/>
    </source>
</evidence>
<keyword evidence="5" id="KW-0156">Chromatin regulator</keyword>
<feature type="compositionally biased region" description="Low complexity" evidence="9">
    <location>
        <begin position="57"/>
        <end position="66"/>
    </location>
</feature>
<comment type="subcellular location">
    <subcellularLocation>
        <location evidence="1">Nucleus</location>
        <location evidence="1">Nucleolus</location>
    </subcellularLocation>
</comment>
<feature type="domain" description="Nucleoplasmin-like" evidence="10">
    <location>
        <begin position="136"/>
        <end position="223"/>
    </location>
</feature>
<evidence type="ECO:0000256" key="5">
    <source>
        <dbReference type="ARBA" id="ARBA00022853"/>
    </source>
</evidence>
<dbReference type="InterPro" id="IPR041232">
    <property type="entry name" value="NPL"/>
</dbReference>
<evidence type="ECO:0000256" key="4">
    <source>
        <dbReference type="ARBA" id="ARBA00022801"/>
    </source>
</evidence>
<evidence type="ECO:0000256" key="8">
    <source>
        <dbReference type="ARBA" id="ARBA00023242"/>
    </source>
</evidence>
<name>A0A8J5H646_ZINOF</name>
<keyword evidence="8" id="KW-0539">Nucleus</keyword>
<evidence type="ECO:0000256" key="6">
    <source>
        <dbReference type="ARBA" id="ARBA00023015"/>
    </source>
</evidence>
<dbReference type="FunFam" id="2.60.120.340:FF:000004">
    <property type="entry name" value="Histone deacetylase HDT1"/>
    <property type="match status" value="1"/>
</dbReference>
<comment type="caution">
    <text evidence="11">The sequence shown here is derived from an EMBL/GenBank/DDBJ whole genome shotgun (WGS) entry which is preliminary data.</text>
</comment>
<sequence length="235" mass="25164">MLLHDLGLLLQLQRETAVSHGKAHAGGQTPASQRLAVASHTPAKQRLGGGQVGPGAGQAAPSGGQHAPERGRSERGRFESSGLTNRKPSTAGDQAVVAYHAAIVGWRCGRNPGNRRLEGERGRKKWGKTRIGMGCLEVQPGQTVNVNPGDNKYLHLSQISLGEVKKEKGAEGASVFVKFDDKKLVLGTLSADKCAQIQYDLVFEKEFELSHGSKNASVHFLGYKTAAFAEDDEYP</sequence>
<dbReference type="GO" id="GO:0016787">
    <property type="term" value="F:hydrolase activity"/>
    <property type="evidence" value="ECO:0007669"/>
    <property type="project" value="UniProtKB-KW"/>
</dbReference>
<proteinExistence type="inferred from homology"/>
<dbReference type="AlphaFoldDB" id="A0A8J5H646"/>
<feature type="compositionally biased region" description="Gly residues" evidence="9">
    <location>
        <begin position="47"/>
        <end position="56"/>
    </location>
</feature>
<reference evidence="11 12" key="1">
    <citation type="submission" date="2020-08" db="EMBL/GenBank/DDBJ databases">
        <title>Plant Genome Project.</title>
        <authorList>
            <person name="Zhang R.-G."/>
        </authorList>
    </citation>
    <scope>NUCLEOTIDE SEQUENCE [LARGE SCALE GENOMIC DNA]</scope>
    <source>
        <tissue evidence="11">Rhizome</tissue>
    </source>
</reference>
<evidence type="ECO:0000256" key="2">
    <source>
        <dbReference type="ARBA" id="ARBA00006673"/>
    </source>
</evidence>
<gene>
    <name evidence="11" type="ORF">ZIOFF_020765</name>
</gene>
<evidence type="ECO:0000256" key="3">
    <source>
        <dbReference type="ARBA" id="ARBA00022491"/>
    </source>
</evidence>
<accession>A0A8J5H646</accession>
<dbReference type="EMBL" id="JACMSC010000006">
    <property type="protein sequence ID" value="KAG6517379.1"/>
    <property type="molecule type" value="Genomic_DNA"/>
</dbReference>
<feature type="region of interest" description="Disordered" evidence="9">
    <location>
        <begin position="20"/>
        <end position="92"/>
    </location>
</feature>
<keyword evidence="12" id="KW-1185">Reference proteome</keyword>
<dbReference type="Gene3D" id="2.60.120.340">
    <property type="entry name" value="Nucleoplasmin core domain"/>
    <property type="match status" value="1"/>
</dbReference>
<feature type="compositionally biased region" description="Basic and acidic residues" evidence="9">
    <location>
        <begin position="67"/>
        <end position="78"/>
    </location>
</feature>
<keyword evidence="7" id="KW-0804">Transcription</keyword>
<dbReference type="GO" id="GO:0005730">
    <property type="term" value="C:nucleolus"/>
    <property type="evidence" value="ECO:0007669"/>
    <property type="project" value="UniProtKB-SubCell"/>
</dbReference>
<comment type="similarity">
    <text evidence="2">Belongs to the histone deacetylase HD2 family.</text>
</comment>
<dbReference type="Pfam" id="PF17800">
    <property type="entry name" value="NPL"/>
    <property type="match status" value="1"/>
</dbReference>
<protein>
    <recommendedName>
        <fullName evidence="10">Nucleoplasmin-like domain-containing protein</fullName>
    </recommendedName>
</protein>
<keyword evidence="3" id="KW-0678">Repressor</keyword>
<feature type="compositionally biased region" description="Polar residues" evidence="9">
    <location>
        <begin position="83"/>
        <end position="92"/>
    </location>
</feature>
<keyword evidence="6" id="KW-0805">Transcription regulation</keyword>
<evidence type="ECO:0000313" key="11">
    <source>
        <dbReference type="EMBL" id="KAG6517379.1"/>
    </source>
</evidence>
<dbReference type="Proteomes" id="UP000734854">
    <property type="component" value="Unassembled WGS sequence"/>
</dbReference>
<evidence type="ECO:0000256" key="9">
    <source>
        <dbReference type="SAM" id="MobiDB-lite"/>
    </source>
</evidence>